<keyword evidence="2" id="KW-0732">Signal</keyword>
<evidence type="ECO:0000313" key="8">
    <source>
        <dbReference type="EMBL" id="RHW47602.1"/>
    </source>
</evidence>
<name>A0A417ZAE5_9MICO</name>
<keyword evidence="6" id="KW-0472">Membrane</keyword>
<evidence type="ECO:0000256" key="2">
    <source>
        <dbReference type="ARBA" id="ARBA00022729"/>
    </source>
</evidence>
<dbReference type="Gene3D" id="3.40.30.10">
    <property type="entry name" value="Glutaredoxin"/>
    <property type="match status" value="1"/>
</dbReference>
<dbReference type="AlphaFoldDB" id="A0A417ZAE5"/>
<evidence type="ECO:0000256" key="4">
    <source>
        <dbReference type="ARBA" id="ARBA00023157"/>
    </source>
</evidence>
<keyword evidence="4" id="KW-1015">Disulfide bond</keyword>
<dbReference type="EMBL" id="QWLM01000002">
    <property type="protein sequence ID" value="RHW47602.1"/>
    <property type="molecule type" value="Genomic_DNA"/>
</dbReference>
<dbReference type="SUPFAM" id="SSF52833">
    <property type="entry name" value="Thioredoxin-like"/>
    <property type="match status" value="1"/>
</dbReference>
<sequence>MRMRPDASDKLASVGPRKGPSKAVIATVVGLVAVLAIGLVAFMSLRKDETPQATSAKSLPQGAMAGGKGMPVFADKAKDSAKTVDVYLDFQCPFCGKFETAQGEKLTELAKSGDIKLNYHVKTFLDENIPGDNSARAANAAFCSANAGKFAEFTRETFENQPEEGKGYTQDDLLVFGKNVGISDGAESAFASCVKNNTYGSYVEQTEEQTNKDGVNSTPVVKINGKDVENADMAGMMNIEGSTPTTIDKVLAKS</sequence>
<accession>A0A417ZAE5</accession>
<reference evidence="8 9" key="1">
    <citation type="submission" date="2018-08" db="EMBL/GenBank/DDBJ databases">
        <title>Whole genome sequence analysis of Dermacoccus abyssi bacteria isolated from Deep Mariana trench Micromonospora spp reveals genes involved in the environmental adaptation and production of secondary metabolites.</title>
        <authorList>
            <person name="Abdel-Mageed W.M."/>
            <person name="Lehri B."/>
            <person name="Nouioui I."/>
            <person name="Goodfellow I."/>
            <person name="Jaspars M."/>
            <person name="Karlyshev A."/>
        </authorList>
    </citation>
    <scope>NUCLEOTIDE SEQUENCE [LARGE SCALE GENOMIC DNA]</scope>
    <source>
        <strain evidence="8 9">MT1.1</strain>
    </source>
</reference>
<dbReference type="GO" id="GO:0016491">
    <property type="term" value="F:oxidoreductase activity"/>
    <property type="evidence" value="ECO:0007669"/>
    <property type="project" value="UniProtKB-KW"/>
</dbReference>
<feature type="transmembrane region" description="Helical" evidence="6">
    <location>
        <begin position="23"/>
        <end position="45"/>
    </location>
</feature>
<comment type="similarity">
    <text evidence="1">Belongs to the thioredoxin family. DsbA subfamily.</text>
</comment>
<dbReference type="Proteomes" id="UP000285376">
    <property type="component" value="Unassembled WGS sequence"/>
</dbReference>
<dbReference type="Pfam" id="PF13462">
    <property type="entry name" value="Thioredoxin_4"/>
    <property type="match status" value="1"/>
</dbReference>
<protein>
    <recommendedName>
        <fullName evidence="7">Thioredoxin-like fold domain-containing protein</fullName>
    </recommendedName>
</protein>
<proteinExistence type="inferred from homology"/>
<dbReference type="InterPro" id="IPR036249">
    <property type="entry name" value="Thioredoxin-like_sf"/>
</dbReference>
<organism evidence="8 9">
    <name type="scientific">Dermacoccus abyssi</name>
    <dbReference type="NCBI Taxonomy" id="322596"/>
    <lineage>
        <taxon>Bacteria</taxon>
        <taxon>Bacillati</taxon>
        <taxon>Actinomycetota</taxon>
        <taxon>Actinomycetes</taxon>
        <taxon>Micrococcales</taxon>
        <taxon>Dermacoccaceae</taxon>
        <taxon>Dermacoccus</taxon>
    </lineage>
</organism>
<dbReference type="PANTHER" id="PTHR13887">
    <property type="entry name" value="GLUTATHIONE S-TRANSFERASE KAPPA"/>
    <property type="match status" value="1"/>
</dbReference>
<keyword evidence="6" id="KW-1133">Transmembrane helix</keyword>
<dbReference type="InterPro" id="IPR012336">
    <property type="entry name" value="Thioredoxin-like_fold"/>
</dbReference>
<evidence type="ECO:0000256" key="6">
    <source>
        <dbReference type="SAM" id="Phobius"/>
    </source>
</evidence>
<evidence type="ECO:0000313" key="9">
    <source>
        <dbReference type="Proteomes" id="UP000285376"/>
    </source>
</evidence>
<evidence type="ECO:0000256" key="1">
    <source>
        <dbReference type="ARBA" id="ARBA00005791"/>
    </source>
</evidence>
<evidence type="ECO:0000256" key="5">
    <source>
        <dbReference type="ARBA" id="ARBA00023284"/>
    </source>
</evidence>
<keyword evidence="5" id="KW-0676">Redox-active center</keyword>
<feature type="domain" description="Thioredoxin-like fold" evidence="7">
    <location>
        <begin position="78"/>
        <end position="233"/>
    </location>
</feature>
<keyword evidence="3" id="KW-0560">Oxidoreductase</keyword>
<comment type="caution">
    <text evidence="8">The sequence shown here is derived from an EMBL/GenBank/DDBJ whole genome shotgun (WGS) entry which is preliminary data.</text>
</comment>
<gene>
    <name evidence="8" type="ORF">D1832_02590</name>
</gene>
<evidence type="ECO:0000259" key="7">
    <source>
        <dbReference type="Pfam" id="PF13462"/>
    </source>
</evidence>
<evidence type="ECO:0000256" key="3">
    <source>
        <dbReference type="ARBA" id="ARBA00023002"/>
    </source>
</evidence>
<keyword evidence="6" id="KW-0812">Transmembrane</keyword>
<dbReference type="PANTHER" id="PTHR13887:SF14">
    <property type="entry name" value="DISULFIDE BOND FORMATION PROTEIN D"/>
    <property type="match status" value="1"/>
</dbReference>
<dbReference type="CDD" id="cd02972">
    <property type="entry name" value="DsbA_family"/>
    <property type="match status" value="1"/>
</dbReference>